<name>A0ACB8U5Z9_9APHY</name>
<dbReference type="EMBL" id="MU274909">
    <property type="protein sequence ID" value="KAI0089807.1"/>
    <property type="molecule type" value="Genomic_DNA"/>
</dbReference>
<organism evidence="1 2">
    <name type="scientific">Irpex rosettiformis</name>
    <dbReference type="NCBI Taxonomy" id="378272"/>
    <lineage>
        <taxon>Eukaryota</taxon>
        <taxon>Fungi</taxon>
        <taxon>Dikarya</taxon>
        <taxon>Basidiomycota</taxon>
        <taxon>Agaricomycotina</taxon>
        <taxon>Agaricomycetes</taxon>
        <taxon>Polyporales</taxon>
        <taxon>Irpicaceae</taxon>
        <taxon>Irpex</taxon>
    </lineage>
</organism>
<proteinExistence type="predicted"/>
<accession>A0ACB8U5Z9</accession>
<gene>
    <name evidence="1" type="ORF">BDY19DRAFT_1069667</name>
</gene>
<evidence type="ECO:0000313" key="2">
    <source>
        <dbReference type="Proteomes" id="UP001055072"/>
    </source>
</evidence>
<sequence length="640" mass="70281">MSAPGADFSFFSKSKTRKPAGSGTTITTRVVTKPVANNSVTSNPGTQGSGSGAVNVVARDATPSSSTSFPVKRKAEASAVPARVKKARSSLSPSVGTSSRASSLAPSNVPPEPAREPSVVSKRRKSRSRSPPTKSSQVDDEKPSWSWWTEQDGTPGPEFLSAERVVKDLMKDYKAFFRNPEDPNDTSFEPHPTHYPVAELEYPNVGASERFILLTPKDKDHYDPIMCLESSLYTIIESYLTPEQQSLFGTLPDKTCKRFTADSTPEPDHARGDSGLSSHSTVSTPESISSVPSTSSVSSSSSASSVFSTISAVSSLSSISDLQSYAEPCSYGPPAVDYLNLLQRAIRKRNGPLFLKVLDAINALLRALKYPTVPPDVFDPPLPNIFREAVKTFPDSKVPSPVLNRIIEETYQRAVGPNVHELNRYEAFSSEVYGELLPPFVTEIIKTTGIDQNTLLLDLGSGVGNVCLQASLATGCRSYGIELMPAPAKLARLQHEQFRTRCRMWGLRMGEVELEEGNMLESTRTDELLKQADVVLVNNKVFKEPLNEALRSKFLDLKDGAIVVSLQPFVSPNRTVTERNSHDISGIFKVAERRYYAGSVSWSSFPGSYFLHRVDREELRRMLAEYEAPSRPTRATRSRR</sequence>
<dbReference type="Proteomes" id="UP001055072">
    <property type="component" value="Unassembled WGS sequence"/>
</dbReference>
<comment type="caution">
    <text evidence="1">The sequence shown here is derived from an EMBL/GenBank/DDBJ whole genome shotgun (WGS) entry which is preliminary data.</text>
</comment>
<keyword evidence="1" id="KW-0808">Transferase</keyword>
<keyword evidence="2" id="KW-1185">Reference proteome</keyword>
<keyword evidence="1" id="KW-0489">Methyltransferase</keyword>
<protein>
    <submittedName>
        <fullName evidence="1">S-adenosyl-L-methionine-dependent methyltransferase</fullName>
    </submittedName>
</protein>
<evidence type="ECO:0000313" key="1">
    <source>
        <dbReference type="EMBL" id="KAI0089807.1"/>
    </source>
</evidence>
<reference evidence="1" key="1">
    <citation type="journal article" date="2021" name="Environ. Microbiol.">
        <title>Gene family expansions and transcriptome signatures uncover fungal adaptations to wood decay.</title>
        <authorList>
            <person name="Hage H."/>
            <person name="Miyauchi S."/>
            <person name="Viragh M."/>
            <person name="Drula E."/>
            <person name="Min B."/>
            <person name="Chaduli D."/>
            <person name="Navarro D."/>
            <person name="Favel A."/>
            <person name="Norest M."/>
            <person name="Lesage-Meessen L."/>
            <person name="Balint B."/>
            <person name="Merenyi Z."/>
            <person name="de Eugenio L."/>
            <person name="Morin E."/>
            <person name="Martinez A.T."/>
            <person name="Baldrian P."/>
            <person name="Stursova M."/>
            <person name="Martinez M.J."/>
            <person name="Novotny C."/>
            <person name="Magnuson J.K."/>
            <person name="Spatafora J.W."/>
            <person name="Maurice S."/>
            <person name="Pangilinan J."/>
            <person name="Andreopoulos W."/>
            <person name="LaButti K."/>
            <person name="Hundley H."/>
            <person name="Na H."/>
            <person name="Kuo A."/>
            <person name="Barry K."/>
            <person name="Lipzen A."/>
            <person name="Henrissat B."/>
            <person name="Riley R."/>
            <person name="Ahrendt S."/>
            <person name="Nagy L.G."/>
            <person name="Grigoriev I.V."/>
            <person name="Martin F."/>
            <person name="Rosso M.N."/>
        </authorList>
    </citation>
    <scope>NUCLEOTIDE SEQUENCE</scope>
    <source>
        <strain evidence="1">CBS 384.51</strain>
    </source>
</reference>